<dbReference type="OrthoDB" id="823504at2759"/>
<keyword evidence="10" id="KW-1185">Reference proteome</keyword>
<keyword evidence="6 7" id="KW-0408">Iron</keyword>
<keyword evidence="5" id="KW-0732">Signal</keyword>
<dbReference type="OMA" id="CFEVPRT"/>
<protein>
    <submittedName>
        <fullName evidence="8">Chorion peroxidase, putative</fullName>
        <ecNumber evidence="8">1.11.1.7</ecNumber>
    </submittedName>
</protein>
<sequence length="924" mass="106087">MLIYLNVQGFQAIVQIPPTKYISDKKLLLGNFNGDGKTYSSNFAKKKLKEVEKSYISLNNRELYVRDNDHNSNIQQKTFFAAINNFNLNINSNTQKFNEQKDDNTLTTDNSLISSDFNAKDNSKTLSKNSSQFNVPEKKVNRLNDYDHLSFISNGSYNYNSIRFYDRKKKQKSIEKNNDEDSLPKSTETLAKQQRDILMQVTDFGLQEMFELFEIKEKKIFEKGIFLPKSSPGSYLAAFNHQSPEVKKFARFGYASLRATAQLVTELAHSKFRQEMFNVSEDSTKDFPEISLLDTSLHEVCPLKDTPICPVWNHLYRTMDGTCNNLKHPWWGSRFQPLKRFLAPHYEDGLEAIRRSIKGGPLPSARLVSTEVHWDKNVESKSVTHLLMQWGQFLDHDMTSSSQSRGFGGSVPRCCDAPPDLQHPDCLPIEVLPDDRFFSRFGIRCLEFLRSAPSSRVGCALGPREQINQVTSYIDGSMIYGNSERESSKLRLFRNGMLKYTRMPQRLPLLPIDRDKGEFCRKSSPDFFCLHSGDSRMNEQPGLLAIHIVFLRLHNRLTRNLAHLNPEWNDERLFQETRKIVGAIIQHITYREFLPIVLGQDVMSIFGIDLLKTGYYQNYSESVSSTAANSFATAAFRFGHSMVQGKFLKWDDIRKEEIINVSLHDELLDTGSLHRFGAVDNLMLGMCRQGAQKRDEHFTVELTNHLFQTPNFPAGLDLAAINIQRGRDHGLPSYNSWRNPCGLRKMKNWNDLLNVMSQESRDALRRIYRDVNDVDLYTGGLAEFSVRGGLVGSTFACIIGQHFRNLRKGDRFWYENGGFESSFTVAQLKAIRRVTLARILCDNLDLSEEIQPFVFLTEDNLRNPKISCRSREIPFIDLTPWKELNKGKLNQKEKEGIPTEISLLEIPTIKSNLKIDVEIPKPIE</sequence>
<organism>
    <name type="scientific">Pediculus humanus subsp. corporis</name>
    <name type="common">Body louse</name>
    <dbReference type="NCBI Taxonomy" id="121224"/>
    <lineage>
        <taxon>Eukaryota</taxon>
        <taxon>Metazoa</taxon>
        <taxon>Ecdysozoa</taxon>
        <taxon>Arthropoda</taxon>
        <taxon>Hexapoda</taxon>
        <taxon>Insecta</taxon>
        <taxon>Pterygota</taxon>
        <taxon>Neoptera</taxon>
        <taxon>Paraneoptera</taxon>
        <taxon>Psocodea</taxon>
        <taxon>Troctomorpha</taxon>
        <taxon>Phthiraptera</taxon>
        <taxon>Anoplura</taxon>
        <taxon>Pediculidae</taxon>
        <taxon>Pediculus</taxon>
    </lineage>
</organism>
<dbReference type="EC" id="1.11.1.7" evidence="8"/>
<keyword evidence="8" id="KW-0560">Oxidoreductase</keyword>
<dbReference type="PANTHER" id="PTHR11475">
    <property type="entry name" value="OXIDASE/PEROXIDASE"/>
    <property type="match status" value="1"/>
</dbReference>
<evidence type="ECO:0000313" key="9">
    <source>
        <dbReference type="EnsemblMetazoa" id="PHUM184790-PA"/>
    </source>
</evidence>
<dbReference type="CDD" id="cd09823">
    <property type="entry name" value="peroxinectin_like"/>
    <property type="match status" value="1"/>
</dbReference>
<dbReference type="SUPFAM" id="SSF48113">
    <property type="entry name" value="Heme-dependent peroxidases"/>
    <property type="match status" value="1"/>
</dbReference>
<dbReference type="VEuPathDB" id="VectorBase:PHUM184790"/>
<accession>E0VGJ5</accession>
<dbReference type="EMBL" id="AAZO01002145">
    <property type="status" value="NOT_ANNOTATED_CDS"/>
    <property type="molecule type" value="Genomic_DNA"/>
</dbReference>
<keyword evidence="4 7" id="KW-0349">Heme</keyword>
<feature type="binding site" description="axial binding residue" evidence="7">
    <location>
        <position position="640"/>
    </location>
    <ligand>
        <name>heme b</name>
        <dbReference type="ChEBI" id="CHEBI:60344"/>
    </ligand>
    <ligandPart>
        <name>Fe</name>
        <dbReference type="ChEBI" id="CHEBI:18248"/>
    </ligandPart>
</feature>
<keyword evidence="7" id="KW-0479">Metal-binding</keyword>
<evidence type="ECO:0000256" key="3">
    <source>
        <dbReference type="ARBA" id="ARBA00022559"/>
    </source>
</evidence>
<dbReference type="GO" id="GO:0022412">
    <property type="term" value="P:cellular process involved in reproduction in multicellular organism"/>
    <property type="evidence" value="ECO:0007669"/>
    <property type="project" value="UniProtKB-ARBA"/>
</dbReference>
<dbReference type="FunFam" id="1.10.640.10:FF:000003">
    <property type="entry name" value="chorion peroxidase"/>
    <property type="match status" value="1"/>
</dbReference>
<dbReference type="Gene3D" id="1.10.640.10">
    <property type="entry name" value="Haem peroxidase domain superfamily, animal type"/>
    <property type="match status" value="1"/>
</dbReference>
<dbReference type="PANTHER" id="PTHR11475:SF109">
    <property type="entry name" value="CHORION PEROXIDASE-LIKE PROTEIN"/>
    <property type="match status" value="1"/>
</dbReference>
<dbReference type="eggNOG" id="KOG2408">
    <property type="taxonomic scope" value="Eukaryota"/>
</dbReference>
<evidence type="ECO:0000256" key="1">
    <source>
        <dbReference type="ARBA" id="ARBA00004613"/>
    </source>
</evidence>
<dbReference type="InterPro" id="IPR019791">
    <property type="entry name" value="Haem_peroxidase_animal"/>
</dbReference>
<reference evidence="8" key="2">
    <citation type="submission" date="2007-04" db="EMBL/GenBank/DDBJ databases">
        <title>The genome of the human body louse.</title>
        <authorList>
            <consortium name="The Human Body Louse Genome Consortium"/>
            <person name="Kirkness E."/>
            <person name="Walenz B."/>
            <person name="Hass B."/>
            <person name="Bruggner R."/>
            <person name="Strausberg R."/>
        </authorList>
    </citation>
    <scope>NUCLEOTIDE SEQUENCE</scope>
    <source>
        <strain evidence="8">USDA</strain>
    </source>
</reference>
<keyword evidence="3 8" id="KW-0575">Peroxidase</keyword>
<dbReference type="InterPro" id="IPR010255">
    <property type="entry name" value="Haem_peroxidase_sf"/>
</dbReference>
<dbReference type="CTD" id="8240023"/>
<reference evidence="9" key="3">
    <citation type="submission" date="2021-02" db="UniProtKB">
        <authorList>
            <consortium name="EnsemblMetazoa"/>
        </authorList>
    </citation>
    <scope>IDENTIFICATION</scope>
    <source>
        <strain evidence="9">USDA</strain>
    </source>
</reference>
<evidence type="ECO:0000256" key="5">
    <source>
        <dbReference type="ARBA" id="ARBA00022729"/>
    </source>
</evidence>
<dbReference type="GO" id="GO:0046872">
    <property type="term" value="F:metal ion binding"/>
    <property type="evidence" value="ECO:0007669"/>
    <property type="project" value="UniProtKB-KW"/>
</dbReference>
<dbReference type="InterPro" id="IPR037120">
    <property type="entry name" value="Haem_peroxidase_sf_animal"/>
</dbReference>
<dbReference type="GO" id="GO:0020037">
    <property type="term" value="F:heme binding"/>
    <property type="evidence" value="ECO:0007669"/>
    <property type="project" value="InterPro"/>
</dbReference>
<name>E0VGJ5_PEDHC</name>
<dbReference type="EMBL" id="DS235145">
    <property type="protein sequence ID" value="EEB12501.1"/>
    <property type="molecule type" value="Genomic_DNA"/>
</dbReference>
<dbReference type="EnsemblMetazoa" id="PHUM184790-RA">
    <property type="protein sequence ID" value="PHUM184790-PA"/>
    <property type="gene ID" value="PHUM184790"/>
</dbReference>
<evidence type="ECO:0000256" key="2">
    <source>
        <dbReference type="ARBA" id="ARBA00022525"/>
    </source>
</evidence>
<reference evidence="8" key="1">
    <citation type="submission" date="2007-04" db="EMBL/GenBank/DDBJ databases">
        <title>Annotation of Pediculus humanus corporis strain USDA.</title>
        <authorList>
            <person name="Kirkness E."/>
            <person name="Hannick L."/>
            <person name="Hass B."/>
            <person name="Bruggner R."/>
            <person name="Lawson D."/>
            <person name="Bidwell S."/>
            <person name="Joardar V."/>
            <person name="Caler E."/>
            <person name="Walenz B."/>
            <person name="Inman J."/>
            <person name="Schobel S."/>
            <person name="Galinsky K."/>
            <person name="Amedeo P."/>
            <person name="Strausberg R."/>
        </authorList>
    </citation>
    <scope>NUCLEOTIDE SEQUENCE</scope>
    <source>
        <strain evidence="8">USDA</strain>
    </source>
</reference>
<dbReference type="InParanoid" id="E0VGJ5"/>
<dbReference type="AlphaFoldDB" id="E0VGJ5"/>
<dbReference type="GO" id="GO:0005576">
    <property type="term" value="C:extracellular region"/>
    <property type="evidence" value="ECO:0007669"/>
    <property type="project" value="UniProtKB-SubCell"/>
</dbReference>
<evidence type="ECO:0000313" key="8">
    <source>
        <dbReference type="EMBL" id="EEB12501.1"/>
    </source>
</evidence>
<dbReference type="Proteomes" id="UP000009046">
    <property type="component" value="Unassembled WGS sequence"/>
</dbReference>
<proteinExistence type="predicted"/>
<dbReference type="GO" id="GO:0140825">
    <property type="term" value="F:lactoperoxidase activity"/>
    <property type="evidence" value="ECO:0007669"/>
    <property type="project" value="UniProtKB-EC"/>
</dbReference>
<dbReference type="Pfam" id="PF03098">
    <property type="entry name" value="An_peroxidase"/>
    <property type="match status" value="1"/>
</dbReference>
<dbReference type="HOGENOM" id="CLU_006087_5_2_1"/>
<dbReference type="KEGG" id="phu:Phum_PHUM184790"/>
<gene>
    <name evidence="9" type="primary">8240023</name>
    <name evidence="8" type="ORF">Phum_PHUM184790</name>
</gene>
<dbReference type="PROSITE" id="PS50292">
    <property type="entry name" value="PEROXIDASE_3"/>
    <property type="match status" value="1"/>
</dbReference>
<evidence type="ECO:0000313" key="10">
    <source>
        <dbReference type="Proteomes" id="UP000009046"/>
    </source>
</evidence>
<evidence type="ECO:0000256" key="6">
    <source>
        <dbReference type="ARBA" id="ARBA00023004"/>
    </source>
</evidence>
<dbReference type="PRINTS" id="PR00457">
    <property type="entry name" value="ANPEROXIDASE"/>
</dbReference>
<comment type="subcellular location">
    <subcellularLocation>
        <location evidence="1">Secreted</location>
    </subcellularLocation>
</comment>
<dbReference type="RefSeq" id="XP_002425239.1">
    <property type="nucleotide sequence ID" value="XM_002425194.1"/>
</dbReference>
<keyword evidence="2" id="KW-0964">Secreted</keyword>
<dbReference type="GeneID" id="8240023"/>
<evidence type="ECO:0000256" key="7">
    <source>
        <dbReference type="PIRSR" id="PIRSR619791-2"/>
    </source>
</evidence>
<dbReference type="GO" id="GO:0006979">
    <property type="term" value="P:response to oxidative stress"/>
    <property type="evidence" value="ECO:0007669"/>
    <property type="project" value="InterPro"/>
</dbReference>
<evidence type="ECO:0000256" key="4">
    <source>
        <dbReference type="ARBA" id="ARBA00022617"/>
    </source>
</evidence>